<name>A0ABR6NCI9_9SPHN</name>
<dbReference type="PANTHER" id="PTHR39479:SF2">
    <property type="entry name" value="2-OXOADIPATE DIOXYGENASE_DECARBOXYLASE"/>
    <property type="match status" value="1"/>
</dbReference>
<evidence type="ECO:0000256" key="5">
    <source>
        <dbReference type="ARBA" id="ARBA00035013"/>
    </source>
</evidence>
<protein>
    <recommendedName>
        <fullName evidence="7">2-oxoadipate dioxygenase/decarboxylase</fullName>
        <ecNumber evidence="6">1.13.11.93</ecNumber>
    </recommendedName>
    <alternativeName>
        <fullName evidence="8">2-hydroxyglutarate synthase</fullName>
    </alternativeName>
</protein>
<evidence type="ECO:0000313" key="9">
    <source>
        <dbReference type="EMBL" id="MBB5984992.1"/>
    </source>
</evidence>
<accession>A0ABR6NCI9</accession>
<keyword evidence="2" id="KW-0223">Dioxygenase</keyword>
<dbReference type="Gene3D" id="3.10.180.80">
    <property type="entry name" value="Uncharacterised protein PF07063, DUF1338"/>
    <property type="match status" value="1"/>
</dbReference>
<dbReference type="InterPro" id="IPR047869">
    <property type="entry name" value="YdcJ_bac-like"/>
</dbReference>
<proteinExistence type="inferred from homology"/>
<evidence type="ECO:0000256" key="1">
    <source>
        <dbReference type="ARBA" id="ARBA00001954"/>
    </source>
</evidence>
<dbReference type="EMBL" id="JACHKA010000001">
    <property type="protein sequence ID" value="MBB5984992.1"/>
    <property type="molecule type" value="Genomic_DNA"/>
</dbReference>
<keyword evidence="10" id="KW-1185">Reference proteome</keyword>
<evidence type="ECO:0000313" key="10">
    <source>
        <dbReference type="Proteomes" id="UP001138540"/>
    </source>
</evidence>
<dbReference type="RefSeq" id="WP_184150803.1">
    <property type="nucleotide sequence ID" value="NZ_JACHKA010000001.1"/>
</dbReference>
<dbReference type="PANTHER" id="PTHR39479">
    <property type="match status" value="1"/>
</dbReference>
<comment type="similarity">
    <text evidence="5">Belongs to the 2-oxoadipate dioxygenase/decarboxylase family.</text>
</comment>
<evidence type="ECO:0000256" key="2">
    <source>
        <dbReference type="ARBA" id="ARBA00022964"/>
    </source>
</evidence>
<evidence type="ECO:0000256" key="4">
    <source>
        <dbReference type="ARBA" id="ARBA00023004"/>
    </source>
</evidence>
<dbReference type="CDD" id="cd16348">
    <property type="entry name" value="VOC_YdcJ_like"/>
    <property type="match status" value="1"/>
</dbReference>
<dbReference type="Pfam" id="PF07063">
    <property type="entry name" value="HGLS"/>
    <property type="match status" value="1"/>
</dbReference>
<keyword evidence="3" id="KW-0560">Oxidoreductase</keyword>
<organism evidence="9 10">
    <name type="scientific">Sphingobium lignivorans</name>
    <dbReference type="NCBI Taxonomy" id="2735886"/>
    <lineage>
        <taxon>Bacteria</taxon>
        <taxon>Pseudomonadati</taxon>
        <taxon>Pseudomonadota</taxon>
        <taxon>Alphaproteobacteria</taxon>
        <taxon>Sphingomonadales</taxon>
        <taxon>Sphingomonadaceae</taxon>
        <taxon>Sphingobium</taxon>
    </lineage>
</organism>
<comment type="caution">
    <text evidence="9">The sequence shown here is derived from an EMBL/GenBank/DDBJ whole genome shotgun (WGS) entry which is preliminary data.</text>
</comment>
<evidence type="ECO:0000256" key="3">
    <source>
        <dbReference type="ARBA" id="ARBA00023002"/>
    </source>
</evidence>
<comment type="cofactor">
    <cofactor evidence="1">
        <name>Fe(2+)</name>
        <dbReference type="ChEBI" id="CHEBI:29033"/>
    </cofactor>
</comment>
<reference evidence="9 10" key="1">
    <citation type="submission" date="2020-08" db="EMBL/GenBank/DDBJ databases">
        <title>Exploring microbial biodiversity for novel pathways involved in the catabolism of aromatic compounds derived from lignin.</title>
        <authorList>
            <person name="Elkins J."/>
        </authorList>
    </citation>
    <scope>NUCLEOTIDE SEQUENCE [LARGE SCALE GENOMIC DNA]</scope>
    <source>
        <strain evidence="9 10">B1D3A</strain>
    </source>
</reference>
<dbReference type="SMART" id="SM01150">
    <property type="entry name" value="DUF1338"/>
    <property type="match status" value="1"/>
</dbReference>
<keyword evidence="4" id="KW-0408">Iron</keyword>
<evidence type="ECO:0000256" key="6">
    <source>
        <dbReference type="ARBA" id="ARBA00035023"/>
    </source>
</evidence>
<dbReference type="Proteomes" id="UP001138540">
    <property type="component" value="Unassembled WGS sequence"/>
</dbReference>
<gene>
    <name evidence="9" type="ORF">HNP60_000966</name>
</gene>
<sequence>MTASHFVPADDIRLAFSDAMSRMYRQEVPLYGDLLDIVSTTNEQVLAADPALRAALSANGELDRLNAERHGAIRVGTAAELALMRRLFAVMGMVPVGYYDLAAAGLPVHSTAFRPIDNAALSRCAFRIFCSLLRIDLIADPALRDRAGEILARRRIVTDGALMMIERFEADGGLTAEDAEAFVLEALETFRWHGEALVDHATYRAFHDTHRLIADIVCFRGPHINHLTPRALDIDAVQAEMVARGIRAKPLIEGPPRRDVPILLRQTSFQALEEPILFREGDDAVQGAHTARFGEIEQRGIALTPAGRALYDEILADVEAARADAGDYQARLAAAFARFPDDLETIRRHGLAYFTYARSPALGEGPLPAGSPEALVEAGHLVATPITYEDFLPISAAGIFRSNLSGAAESELAAQSSQAGFEAALGASCLDPFGLYLDQEQDSLDALEKPIPEGAGTPGK</sequence>
<evidence type="ECO:0000256" key="8">
    <source>
        <dbReference type="ARBA" id="ARBA00035045"/>
    </source>
</evidence>
<dbReference type="EC" id="1.13.11.93" evidence="6"/>
<dbReference type="InterPro" id="IPR009770">
    <property type="entry name" value="HGLS"/>
</dbReference>
<evidence type="ECO:0000256" key="7">
    <source>
        <dbReference type="ARBA" id="ARBA00035034"/>
    </source>
</evidence>